<gene>
    <name evidence="2" type="ORF">Tci_053354</name>
</gene>
<protein>
    <submittedName>
        <fullName evidence="2">Ribonuclease H-like domain-containing protein</fullName>
    </submittedName>
</protein>
<feature type="domain" description="Reverse transcriptase Ty1/copia-type" evidence="1">
    <location>
        <begin position="2"/>
        <end position="54"/>
    </location>
</feature>
<reference evidence="2" key="1">
    <citation type="journal article" date="2019" name="Sci. Rep.">
        <title>Draft genome of Tanacetum cinerariifolium, the natural source of mosquito coil.</title>
        <authorList>
            <person name="Yamashiro T."/>
            <person name="Shiraishi A."/>
            <person name="Satake H."/>
            <person name="Nakayama K."/>
        </authorList>
    </citation>
    <scope>NUCLEOTIDE SEQUENCE</scope>
</reference>
<sequence>MSTVRCLIDVTVKNKWPLFPLDVNNAFLYGELEEDVYMRIPEGYDSKFNENKVCIKLLEYGYDIFLSQRNYCIELLHELSMLGCKPTSIPVEPNIVLYFKFCDEDPPLNNITTYQNLVGKLIYLTHTTPDIAYYVHCLSQHMHALLKSHLQAAFNVLRYLKGSTGKGLMYTYSPNSSSDEMVAYADSNWAKCPKTEKYVSSYSVFLNGCLISWKSENHATLLKSSTEAEYRSMAFASCEIV</sequence>
<dbReference type="PANTHER" id="PTHR11439:SF508">
    <property type="entry name" value="RNA-DIRECTED DNA POLYMERASE"/>
    <property type="match status" value="1"/>
</dbReference>
<dbReference type="Pfam" id="PF07727">
    <property type="entry name" value="RVT_2"/>
    <property type="match status" value="1"/>
</dbReference>
<dbReference type="AlphaFoldDB" id="A0A6L2N594"/>
<proteinExistence type="predicted"/>
<comment type="caution">
    <text evidence="2">The sequence shown here is derived from an EMBL/GenBank/DDBJ whole genome shotgun (WGS) entry which is preliminary data.</text>
</comment>
<dbReference type="EMBL" id="BKCJ010008267">
    <property type="protein sequence ID" value="GEU81376.1"/>
    <property type="molecule type" value="Genomic_DNA"/>
</dbReference>
<dbReference type="PANTHER" id="PTHR11439">
    <property type="entry name" value="GAG-POL-RELATED RETROTRANSPOSON"/>
    <property type="match status" value="1"/>
</dbReference>
<dbReference type="InterPro" id="IPR013103">
    <property type="entry name" value="RVT_2"/>
</dbReference>
<dbReference type="CDD" id="cd09272">
    <property type="entry name" value="RNase_HI_RT_Ty1"/>
    <property type="match status" value="1"/>
</dbReference>
<evidence type="ECO:0000313" key="2">
    <source>
        <dbReference type="EMBL" id="GEU81376.1"/>
    </source>
</evidence>
<name>A0A6L2N594_TANCI</name>
<evidence type="ECO:0000259" key="1">
    <source>
        <dbReference type="Pfam" id="PF07727"/>
    </source>
</evidence>
<accession>A0A6L2N594</accession>
<organism evidence="2">
    <name type="scientific">Tanacetum cinerariifolium</name>
    <name type="common">Dalmatian daisy</name>
    <name type="synonym">Chrysanthemum cinerariifolium</name>
    <dbReference type="NCBI Taxonomy" id="118510"/>
    <lineage>
        <taxon>Eukaryota</taxon>
        <taxon>Viridiplantae</taxon>
        <taxon>Streptophyta</taxon>
        <taxon>Embryophyta</taxon>
        <taxon>Tracheophyta</taxon>
        <taxon>Spermatophyta</taxon>
        <taxon>Magnoliopsida</taxon>
        <taxon>eudicotyledons</taxon>
        <taxon>Gunneridae</taxon>
        <taxon>Pentapetalae</taxon>
        <taxon>asterids</taxon>
        <taxon>campanulids</taxon>
        <taxon>Asterales</taxon>
        <taxon>Asteraceae</taxon>
        <taxon>Asteroideae</taxon>
        <taxon>Anthemideae</taxon>
        <taxon>Anthemidinae</taxon>
        <taxon>Tanacetum</taxon>
    </lineage>
</organism>